<sequence>MNSSNSKGDLIARLAALGMGLPNFEAQASGPAHDHTFYATVTADGRVLGSGEGRNRREAERAASLQALKALGSAPTKQGLAAPAAEKSYTSQTPWPIYAQVLAAAVEAALEFAAEDASLADVQQDAAQFYRGLLSELGHHPEGEA</sequence>
<dbReference type="EMBL" id="BAABRN010000037">
    <property type="protein sequence ID" value="GAA5503101.1"/>
    <property type="molecule type" value="Genomic_DNA"/>
</dbReference>
<reference evidence="3 4" key="1">
    <citation type="submission" date="2024-02" db="EMBL/GenBank/DDBJ databases">
        <title>Deinococcus xinjiangensis NBRC 107630.</title>
        <authorList>
            <person name="Ichikawa N."/>
            <person name="Katano-Makiyama Y."/>
            <person name="Hidaka K."/>
        </authorList>
    </citation>
    <scope>NUCLEOTIDE SEQUENCE [LARGE SCALE GENOMIC DNA]</scope>
    <source>
        <strain evidence="3 4">NBRC 107630</strain>
    </source>
</reference>
<dbReference type="CDD" id="cd10845">
    <property type="entry name" value="DSRM_RNAse_III_family"/>
    <property type="match status" value="1"/>
</dbReference>
<accession>A0ABP9VCY2</accession>
<dbReference type="PROSITE" id="PS50137">
    <property type="entry name" value="DS_RBD"/>
    <property type="match status" value="1"/>
</dbReference>
<evidence type="ECO:0000313" key="3">
    <source>
        <dbReference type="EMBL" id="GAA5503101.1"/>
    </source>
</evidence>
<feature type="domain" description="DRBM" evidence="2">
    <location>
        <begin position="25"/>
        <end position="73"/>
    </location>
</feature>
<dbReference type="SMART" id="SM00358">
    <property type="entry name" value="DSRM"/>
    <property type="match status" value="1"/>
</dbReference>
<proteinExistence type="predicted"/>
<organism evidence="3 4">
    <name type="scientific">Deinococcus xinjiangensis</name>
    <dbReference type="NCBI Taxonomy" id="457454"/>
    <lineage>
        <taxon>Bacteria</taxon>
        <taxon>Thermotogati</taxon>
        <taxon>Deinococcota</taxon>
        <taxon>Deinococci</taxon>
        <taxon>Deinococcales</taxon>
        <taxon>Deinococcaceae</taxon>
        <taxon>Deinococcus</taxon>
    </lineage>
</organism>
<protein>
    <submittedName>
        <fullName evidence="3">Ribonuclease 3</fullName>
    </submittedName>
</protein>
<name>A0ABP9VCY2_9DEIO</name>
<keyword evidence="4" id="KW-1185">Reference proteome</keyword>
<dbReference type="Gene3D" id="3.30.160.20">
    <property type="match status" value="1"/>
</dbReference>
<evidence type="ECO:0000259" key="2">
    <source>
        <dbReference type="PROSITE" id="PS50137"/>
    </source>
</evidence>
<dbReference type="InterPro" id="IPR014720">
    <property type="entry name" value="dsRBD_dom"/>
</dbReference>
<dbReference type="RefSeq" id="WP_353543071.1">
    <property type="nucleotide sequence ID" value="NZ_BAABRN010000037.1"/>
</dbReference>
<gene>
    <name evidence="3" type="primary">rnc</name>
    <name evidence="3" type="ORF">Dxin01_02850</name>
</gene>
<dbReference type="SUPFAM" id="SSF54768">
    <property type="entry name" value="dsRNA-binding domain-like"/>
    <property type="match status" value="1"/>
</dbReference>
<comment type="caution">
    <text evidence="3">The sequence shown here is derived from an EMBL/GenBank/DDBJ whole genome shotgun (WGS) entry which is preliminary data.</text>
</comment>
<evidence type="ECO:0000313" key="4">
    <source>
        <dbReference type="Proteomes" id="UP001458946"/>
    </source>
</evidence>
<dbReference type="Pfam" id="PF00035">
    <property type="entry name" value="dsrm"/>
    <property type="match status" value="1"/>
</dbReference>
<keyword evidence="1" id="KW-0694">RNA-binding</keyword>
<dbReference type="Proteomes" id="UP001458946">
    <property type="component" value="Unassembled WGS sequence"/>
</dbReference>
<evidence type="ECO:0000256" key="1">
    <source>
        <dbReference type="PROSITE-ProRule" id="PRU00266"/>
    </source>
</evidence>